<keyword evidence="1" id="KW-0378">Hydrolase</keyword>
<dbReference type="PANTHER" id="PTHR43156:SF2">
    <property type="entry name" value="STAGE II SPORULATION PROTEIN E"/>
    <property type="match status" value="1"/>
</dbReference>
<dbReference type="PANTHER" id="PTHR43156">
    <property type="entry name" value="STAGE II SPORULATION PROTEIN E-RELATED"/>
    <property type="match status" value="1"/>
</dbReference>
<protein>
    <submittedName>
        <fullName evidence="3">Stage II sporulation protein E</fullName>
    </submittedName>
</protein>
<accession>K1S2K7</accession>
<dbReference type="InterPro" id="IPR001932">
    <property type="entry name" value="PPM-type_phosphatase-like_dom"/>
</dbReference>
<dbReference type="InterPro" id="IPR036457">
    <property type="entry name" value="PPM-type-like_dom_sf"/>
</dbReference>
<comment type="caution">
    <text evidence="3">The sequence shown here is derived from an EMBL/GenBank/DDBJ whole genome shotgun (WGS) entry which is preliminary data.</text>
</comment>
<dbReference type="SUPFAM" id="SSF81606">
    <property type="entry name" value="PP2C-like"/>
    <property type="match status" value="1"/>
</dbReference>
<organism evidence="3">
    <name type="scientific">human gut metagenome</name>
    <dbReference type="NCBI Taxonomy" id="408170"/>
    <lineage>
        <taxon>unclassified sequences</taxon>
        <taxon>metagenomes</taxon>
        <taxon>organismal metagenomes</taxon>
    </lineage>
</organism>
<proteinExistence type="predicted"/>
<name>K1S2K7_9ZZZZ</name>
<feature type="non-terminal residue" evidence="3">
    <location>
        <position position="200"/>
    </location>
</feature>
<dbReference type="Pfam" id="PF07228">
    <property type="entry name" value="SpoIIE"/>
    <property type="match status" value="1"/>
</dbReference>
<feature type="non-terminal residue" evidence="3">
    <location>
        <position position="1"/>
    </location>
</feature>
<dbReference type="Gene3D" id="3.60.40.10">
    <property type="entry name" value="PPM-type phosphatase domain"/>
    <property type="match status" value="1"/>
</dbReference>
<reference evidence="3" key="1">
    <citation type="journal article" date="2013" name="Environ. Microbiol.">
        <title>Microbiota from the distal guts of lean and obese adolescents exhibit partial functional redundancy besides clear differences in community structure.</title>
        <authorList>
            <person name="Ferrer M."/>
            <person name="Ruiz A."/>
            <person name="Lanza F."/>
            <person name="Haange S.B."/>
            <person name="Oberbach A."/>
            <person name="Till H."/>
            <person name="Bargiela R."/>
            <person name="Campoy C."/>
            <person name="Segura M.T."/>
            <person name="Richter M."/>
            <person name="von Bergen M."/>
            <person name="Seifert J."/>
            <person name="Suarez A."/>
        </authorList>
    </citation>
    <scope>NUCLEOTIDE SEQUENCE</scope>
</reference>
<evidence type="ECO:0000313" key="3">
    <source>
        <dbReference type="EMBL" id="EKC51908.1"/>
    </source>
</evidence>
<feature type="domain" description="PPM-type phosphatase" evidence="2">
    <location>
        <begin position="107"/>
        <end position="197"/>
    </location>
</feature>
<dbReference type="AlphaFoldDB" id="K1S2K7"/>
<evidence type="ECO:0000256" key="1">
    <source>
        <dbReference type="ARBA" id="ARBA00022801"/>
    </source>
</evidence>
<dbReference type="EMBL" id="AJWY01011742">
    <property type="protein sequence ID" value="EKC51908.1"/>
    <property type="molecule type" value="Genomic_DNA"/>
</dbReference>
<sequence length="200" mass="21973">TAERIRKKVRDRFCCDTDFVSCLRDKNGRMFCEITFSKVPSSLNIGELRDAVGETCDREFELPVIKGDRNVRLCEKTAYSVESACSQIPADNEKLCGDTFESFYDGRGNYVVILSDGMGTGPRAALDSAMASGLMARLVKAGFGFQSALRLVNSSLLLKSRDESLATLDIVKIDLYTGKAVFYKAGAAPSVIRRQNGKLL</sequence>
<dbReference type="InterPro" id="IPR052016">
    <property type="entry name" value="Bact_Sigma-Reg"/>
</dbReference>
<dbReference type="GO" id="GO:0016791">
    <property type="term" value="F:phosphatase activity"/>
    <property type="evidence" value="ECO:0007669"/>
    <property type="project" value="TreeGrafter"/>
</dbReference>
<evidence type="ECO:0000259" key="2">
    <source>
        <dbReference type="Pfam" id="PF07228"/>
    </source>
</evidence>
<gene>
    <name evidence="3" type="ORF">LEA_17159</name>
</gene>